<dbReference type="Proteomes" id="UP000242519">
    <property type="component" value="Unassembled WGS sequence"/>
</dbReference>
<proteinExistence type="predicted"/>
<dbReference type="AlphaFoldDB" id="A0A218Z8X6"/>
<organism evidence="2 3">
    <name type="scientific">Diplocarpon coronariae</name>
    <dbReference type="NCBI Taxonomy" id="2795749"/>
    <lineage>
        <taxon>Eukaryota</taxon>
        <taxon>Fungi</taxon>
        <taxon>Dikarya</taxon>
        <taxon>Ascomycota</taxon>
        <taxon>Pezizomycotina</taxon>
        <taxon>Leotiomycetes</taxon>
        <taxon>Helotiales</taxon>
        <taxon>Drepanopezizaceae</taxon>
        <taxon>Diplocarpon</taxon>
    </lineage>
</organism>
<keyword evidence="3" id="KW-1185">Reference proteome</keyword>
<evidence type="ECO:0000313" key="3">
    <source>
        <dbReference type="Proteomes" id="UP000242519"/>
    </source>
</evidence>
<gene>
    <name evidence="2" type="ORF">B2J93_9551</name>
</gene>
<accession>A0A218Z8X6</accession>
<evidence type="ECO:0000256" key="1">
    <source>
        <dbReference type="SAM" id="MobiDB-lite"/>
    </source>
</evidence>
<dbReference type="EMBL" id="MZNU01000173">
    <property type="protein sequence ID" value="OWP03705.1"/>
    <property type="molecule type" value="Genomic_DNA"/>
</dbReference>
<sequence length="170" mass="18443">MNLAGLALTRAARFGLPGHDVRQQACVLPGVSVVEWWRVIRTSSLRPLLRVNTSIRNMPPHDEESLAFPSVSASGTPIPYSTSRQHGERDADTVPLGLGWWKQFVPSACPDAVQQLQERDERASCSLSPHSTAGELGGEHDRPPSNSSAVGPISWIHTKGRAAGRFASWS</sequence>
<dbReference type="InParanoid" id="A0A218Z8X6"/>
<protein>
    <submittedName>
        <fullName evidence="2">Uncharacterized protein</fullName>
    </submittedName>
</protein>
<name>A0A218Z8X6_9HELO</name>
<evidence type="ECO:0000313" key="2">
    <source>
        <dbReference type="EMBL" id="OWP03705.1"/>
    </source>
</evidence>
<reference evidence="2 3" key="1">
    <citation type="submission" date="2017-04" db="EMBL/GenBank/DDBJ databases">
        <title>Draft genome sequence of Marssonina coronaria NL1: causal agent of apple blotch.</title>
        <authorList>
            <person name="Cheng Q."/>
        </authorList>
    </citation>
    <scope>NUCLEOTIDE SEQUENCE [LARGE SCALE GENOMIC DNA]</scope>
    <source>
        <strain evidence="2 3">NL1</strain>
    </source>
</reference>
<comment type="caution">
    <text evidence="2">The sequence shown here is derived from an EMBL/GenBank/DDBJ whole genome shotgun (WGS) entry which is preliminary data.</text>
</comment>
<feature type="region of interest" description="Disordered" evidence="1">
    <location>
        <begin position="120"/>
        <end position="154"/>
    </location>
</feature>